<dbReference type="GO" id="GO:0005634">
    <property type="term" value="C:nucleus"/>
    <property type="evidence" value="ECO:0007669"/>
    <property type="project" value="UniProtKB-SubCell"/>
</dbReference>
<evidence type="ECO:0000256" key="5">
    <source>
        <dbReference type="ARBA" id="ARBA00022691"/>
    </source>
</evidence>
<evidence type="ECO:0000259" key="12">
    <source>
        <dbReference type="PROSITE" id="PS51684"/>
    </source>
</evidence>
<evidence type="ECO:0000256" key="7">
    <source>
        <dbReference type="ARBA" id="ARBA00023128"/>
    </source>
</evidence>
<dbReference type="Gene3D" id="3.40.50.150">
    <property type="entry name" value="Vaccinia Virus protein VP39"/>
    <property type="match status" value="1"/>
</dbReference>
<dbReference type="GO" id="GO:0005759">
    <property type="term" value="C:mitochondrial matrix"/>
    <property type="evidence" value="ECO:0007669"/>
    <property type="project" value="UniProtKB-SubCell"/>
</dbReference>
<comment type="similarity">
    <text evidence="10">Belongs to the TRM5 / TYW2 family.</text>
</comment>
<evidence type="ECO:0000256" key="11">
    <source>
        <dbReference type="SAM" id="MobiDB-lite"/>
    </source>
</evidence>
<comment type="caution">
    <text evidence="13">The sequence shown here is derived from an EMBL/GenBank/DDBJ whole genome shotgun (WGS) entry which is preliminary data.</text>
</comment>
<dbReference type="HAMAP" id="MF_03152">
    <property type="entry name" value="TRM5"/>
    <property type="match status" value="1"/>
</dbReference>
<dbReference type="InterPro" id="IPR029063">
    <property type="entry name" value="SAM-dependent_MTases_sf"/>
</dbReference>
<dbReference type="OrthoDB" id="408788at2759"/>
<feature type="binding site" evidence="10">
    <location>
        <position position="271"/>
    </location>
    <ligand>
        <name>S-adenosyl-L-methionine</name>
        <dbReference type="ChEBI" id="CHEBI:59789"/>
    </ligand>
</feature>
<comment type="catalytic activity">
    <reaction evidence="9 10">
        <text>guanosine(37) in tRNA + S-adenosyl-L-methionine = N(1)-methylguanosine(37) in tRNA + S-adenosyl-L-homocysteine + H(+)</text>
        <dbReference type="Rhea" id="RHEA:36899"/>
        <dbReference type="Rhea" id="RHEA-COMP:10145"/>
        <dbReference type="Rhea" id="RHEA-COMP:10147"/>
        <dbReference type="ChEBI" id="CHEBI:15378"/>
        <dbReference type="ChEBI" id="CHEBI:57856"/>
        <dbReference type="ChEBI" id="CHEBI:59789"/>
        <dbReference type="ChEBI" id="CHEBI:73542"/>
        <dbReference type="ChEBI" id="CHEBI:74269"/>
        <dbReference type="EC" id="2.1.1.228"/>
    </reaction>
</comment>
<feature type="compositionally biased region" description="Polar residues" evidence="11">
    <location>
        <begin position="387"/>
        <end position="399"/>
    </location>
</feature>
<comment type="subcellular location">
    <subcellularLocation>
        <location evidence="10">Mitochondrion matrix</location>
    </subcellularLocation>
    <subcellularLocation>
        <location evidence="10">Nucleus</location>
    </subcellularLocation>
    <subcellularLocation>
        <location evidence="10">Cytoplasm</location>
    </subcellularLocation>
    <text evidence="10">Predominantly in the mitochondria and in the nucleus.</text>
</comment>
<feature type="binding site" evidence="10">
    <location>
        <begin position="337"/>
        <end position="338"/>
    </location>
    <ligand>
        <name>S-adenosyl-L-methionine</name>
        <dbReference type="ChEBI" id="CHEBI:59789"/>
    </ligand>
</feature>
<keyword evidence="4 10" id="KW-0808">Transferase</keyword>
<dbReference type="AlphaFoldDB" id="A0A066V7S3"/>
<dbReference type="PROSITE" id="PS51684">
    <property type="entry name" value="SAM_MT_TRM5_TYW2"/>
    <property type="match status" value="1"/>
</dbReference>
<dbReference type="PANTHER" id="PTHR23245:SF36">
    <property type="entry name" value="TRNA (GUANINE(37)-N1)-METHYLTRANSFERASE"/>
    <property type="match status" value="1"/>
</dbReference>
<organism evidence="13 14">
    <name type="scientific">Tilletiaria anomala (strain ATCC 24038 / CBS 436.72 / UBC 951)</name>
    <dbReference type="NCBI Taxonomy" id="1037660"/>
    <lineage>
        <taxon>Eukaryota</taxon>
        <taxon>Fungi</taxon>
        <taxon>Dikarya</taxon>
        <taxon>Basidiomycota</taxon>
        <taxon>Ustilaginomycotina</taxon>
        <taxon>Exobasidiomycetes</taxon>
        <taxon>Georgefischeriales</taxon>
        <taxon>Tilletiariaceae</taxon>
        <taxon>Tilletiaria</taxon>
    </lineage>
</organism>
<evidence type="ECO:0000313" key="13">
    <source>
        <dbReference type="EMBL" id="KDN37526.1"/>
    </source>
</evidence>
<feature type="domain" description="SAM-dependent methyltransferase TRM5/TYW2-type" evidence="12">
    <location>
        <begin position="182"/>
        <end position="538"/>
    </location>
</feature>
<dbReference type="SUPFAM" id="SSF53335">
    <property type="entry name" value="S-adenosyl-L-methionine-dependent methyltransferases"/>
    <property type="match status" value="1"/>
</dbReference>
<dbReference type="InterPro" id="IPR056744">
    <property type="entry name" value="TRM5/TYW2-like_N"/>
</dbReference>
<dbReference type="InterPro" id="IPR025792">
    <property type="entry name" value="tRNA_Gua_MeTrfase_euk"/>
</dbReference>
<protein>
    <recommendedName>
        <fullName evidence="10">tRNA (guanine(37)-N1)-methyltransferase</fullName>
        <ecNumber evidence="10">2.1.1.228</ecNumber>
    </recommendedName>
    <alternativeName>
        <fullName evidence="10">M1G-methyltransferase</fullName>
    </alternativeName>
    <alternativeName>
        <fullName evidence="10">tRNA [GM37] methyltransferase</fullName>
    </alternativeName>
    <alternativeName>
        <fullName evidence="10">tRNA methyltransferase 5</fullName>
    </alternativeName>
</protein>
<evidence type="ECO:0000256" key="8">
    <source>
        <dbReference type="ARBA" id="ARBA00023242"/>
    </source>
</evidence>
<reference evidence="13 14" key="1">
    <citation type="submission" date="2014-05" db="EMBL/GenBank/DDBJ databases">
        <title>Draft genome sequence of a rare smut relative, Tilletiaria anomala UBC 951.</title>
        <authorList>
            <consortium name="DOE Joint Genome Institute"/>
            <person name="Toome M."/>
            <person name="Kuo A."/>
            <person name="Henrissat B."/>
            <person name="Lipzen A."/>
            <person name="Tritt A."/>
            <person name="Yoshinaga Y."/>
            <person name="Zane M."/>
            <person name="Barry K."/>
            <person name="Grigoriev I.V."/>
            <person name="Spatafora J.W."/>
            <person name="Aimea M.C."/>
        </authorList>
    </citation>
    <scope>NUCLEOTIDE SEQUENCE [LARGE SCALE GENOMIC DNA]</scope>
    <source>
        <strain evidence="13 14">UBC 951</strain>
    </source>
</reference>
<evidence type="ECO:0000256" key="9">
    <source>
        <dbReference type="ARBA" id="ARBA00047783"/>
    </source>
</evidence>
<dbReference type="HOGENOM" id="CLU_022610_2_2_1"/>
<keyword evidence="14" id="KW-1185">Reference proteome</keyword>
<evidence type="ECO:0000256" key="4">
    <source>
        <dbReference type="ARBA" id="ARBA00022679"/>
    </source>
</evidence>
<dbReference type="Proteomes" id="UP000027361">
    <property type="component" value="Unassembled WGS sequence"/>
</dbReference>
<proteinExistence type="inferred from homology"/>
<dbReference type="Gene3D" id="3.30.300.110">
    <property type="entry name" value="Met-10+ protein-like domains"/>
    <property type="match status" value="1"/>
</dbReference>
<evidence type="ECO:0000256" key="10">
    <source>
        <dbReference type="HAMAP-Rule" id="MF_03152"/>
    </source>
</evidence>
<gene>
    <name evidence="10" type="primary">TRM5</name>
    <name evidence="13" type="ORF">K437DRAFT_270837</name>
</gene>
<feature type="binding site" evidence="10">
    <location>
        <begin position="309"/>
        <end position="310"/>
    </location>
    <ligand>
        <name>S-adenosyl-L-methionine</name>
        <dbReference type="ChEBI" id="CHEBI:59789"/>
    </ligand>
</feature>
<keyword evidence="7 10" id="KW-0496">Mitochondrion</keyword>
<dbReference type="GO" id="GO:0070901">
    <property type="term" value="P:mitochondrial tRNA methylation"/>
    <property type="evidence" value="ECO:0007669"/>
    <property type="project" value="TreeGrafter"/>
</dbReference>
<evidence type="ECO:0000256" key="2">
    <source>
        <dbReference type="ARBA" id="ARBA00022490"/>
    </source>
</evidence>
<comment type="function">
    <text evidence="10">Specifically methylates the N1 position of guanosine-37 in various cytoplasmic and mitochondrial tRNAs. Methylation is not dependent on the nature of the nucleoside 5' of the target nucleoside. This is the first step in the biosynthesis of wybutosine (yW), a modified base adjacent to the anticodon of tRNAs and required for accurate decoding.</text>
</comment>
<dbReference type="FunFam" id="3.30.300.110:FF:000001">
    <property type="entry name" value="tRNA (guanine(37)-N1)-methyltransferase"/>
    <property type="match status" value="1"/>
</dbReference>
<dbReference type="OMA" id="VGSHSQF"/>
<dbReference type="FunCoup" id="A0A066V7S3">
    <property type="interactions" value="310"/>
</dbReference>
<sequence length="550" mass="61057">MIASPLVTPASGTGVSNEVVIVPPKSLRRLPAPPVSPNRFVGGQRHDLSAEQRDQLDSFAKSLHLDDFKAGFNANINVVALRVEAKGVGKLLGDPNIASHVLRASRIASVVEDPTSPKQNRFVLLNYSAQDELPGSLTAAAVQQGLALVKHVLHVNYNYFTADQVISSLLPASMPEGTPTAYTLTGHIAHVNLRDDYLPYRFVISQVLLEKNASVRTVVNKLDSIDTEFRFFAMELLAGESSYQVELSESGCLFSFDFRQVYWNSRLHTEHARLISLFSPYDVVSDVMAGVGPFAIPAAKKGCWVLANDLNPASYGSLKDNCKRNRVDNFCTAACEDGRTFIRNSIKQTWEEGFDGKLLVKGGAEEATSRRARLKEERKRRQEPIAQGTNGDNHPTASAAQPPARGRRRRLIDHFVMNLPGSALEFLDAYRGAYRVIGDQTGLEKELKERKANEEENGSEWPMVHVHCFTKDLEHPFEDICRRANEALGLDNEHPAALVPPRDGHNAETPTKQEVSIHLVRSVAPNKDMYCLSFRLSREILLDLPMQELQ</sequence>
<dbReference type="GeneID" id="25266212"/>
<dbReference type="EC" id="2.1.1.228" evidence="10"/>
<dbReference type="EMBL" id="JMSN01000137">
    <property type="protein sequence ID" value="KDN37526.1"/>
    <property type="molecule type" value="Genomic_DNA"/>
</dbReference>
<comment type="similarity">
    <text evidence="1">Belongs to the class I-like SAM-binding methyltransferase superfamily. TRM5/TYW2 family.</text>
</comment>
<dbReference type="InterPro" id="IPR030382">
    <property type="entry name" value="MeTrfase_TRM5/TYW2"/>
</dbReference>
<keyword evidence="5 10" id="KW-0949">S-adenosyl-L-methionine</keyword>
<dbReference type="RefSeq" id="XP_013240394.1">
    <property type="nucleotide sequence ID" value="XM_013384940.1"/>
</dbReference>
<dbReference type="InParanoid" id="A0A066V7S3"/>
<keyword evidence="3 10" id="KW-0489">Methyltransferase</keyword>
<accession>A0A066V7S3</accession>
<evidence type="ECO:0000256" key="3">
    <source>
        <dbReference type="ARBA" id="ARBA00022603"/>
    </source>
</evidence>
<feature type="compositionally biased region" description="Basic and acidic residues" evidence="11">
    <location>
        <begin position="365"/>
        <end position="383"/>
    </location>
</feature>
<dbReference type="Pfam" id="PF25133">
    <property type="entry name" value="TYW2_N_2"/>
    <property type="match status" value="1"/>
</dbReference>
<keyword evidence="8 10" id="KW-0539">Nucleus</keyword>
<dbReference type="PANTHER" id="PTHR23245">
    <property type="entry name" value="TRNA METHYLTRANSFERASE"/>
    <property type="match status" value="1"/>
</dbReference>
<dbReference type="STRING" id="1037660.A0A066V7S3"/>
<feature type="region of interest" description="Disordered" evidence="11">
    <location>
        <begin position="365"/>
        <end position="406"/>
    </location>
</feature>
<name>A0A066V7S3_TILAU</name>
<dbReference type="InterPro" id="IPR056743">
    <property type="entry name" value="TRM5-TYW2-like_MTfase"/>
</dbReference>
<evidence type="ECO:0000256" key="1">
    <source>
        <dbReference type="ARBA" id="ARBA00009775"/>
    </source>
</evidence>
<dbReference type="GO" id="GO:0052906">
    <property type="term" value="F:tRNA (guanine(37)-N1)-methyltransferase activity"/>
    <property type="evidence" value="ECO:0007669"/>
    <property type="project" value="UniProtKB-UniRule"/>
</dbReference>
<dbReference type="GO" id="GO:0002939">
    <property type="term" value="P:tRNA N1-guanine methylation"/>
    <property type="evidence" value="ECO:0007669"/>
    <property type="project" value="TreeGrafter"/>
</dbReference>
<evidence type="ECO:0000313" key="14">
    <source>
        <dbReference type="Proteomes" id="UP000027361"/>
    </source>
</evidence>
<feature type="binding site" evidence="10">
    <location>
        <position position="418"/>
    </location>
    <ligand>
        <name>S-adenosyl-L-methionine</name>
        <dbReference type="ChEBI" id="CHEBI:59789"/>
    </ligand>
</feature>
<keyword evidence="6 10" id="KW-0819">tRNA processing</keyword>
<dbReference type="Pfam" id="PF02475">
    <property type="entry name" value="TRM5-TYW2_MTfase"/>
    <property type="match status" value="1"/>
</dbReference>
<comment type="subunit">
    <text evidence="10">Monomer.</text>
</comment>
<evidence type="ECO:0000256" key="6">
    <source>
        <dbReference type="ARBA" id="ARBA00022694"/>
    </source>
</evidence>
<keyword evidence="2 10" id="KW-0963">Cytoplasm</keyword>